<evidence type="ECO:0000313" key="2">
    <source>
        <dbReference type="Proteomes" id="UP000887540"/>
    </source>
</evidence>
<sequence length="240" mass="26355">MMPTAGSCNCAPAPACPQVLPCAAVARADTTHEQAPQKLLDDLELRAIAIGGLDLNRQNDIAIPRELDMIERLVENRDNLTADAERGEVHYRLIGPNSINSGSSDIRKSPLHKKTIKPTEKISKLVYTTSLGTTEIPSIRVDHSTTAPVTRKTRSQPVEWSKETQETIKCNSEQLKQVIIENITENSSLSKRAVNQAAEKTFGGNIDVVCSRGHFSYVYSSNLFCEASKGEVTCIAYRQS</sequence>
<keyword evidence="2" id="KW-1185">Reference proteome</keyword>
<proteinExistence type="predicted"/>
<dbReference type="InterPro" id="IPR007284">
    <property type="entry name" value="Ground-like_dom"/>
</dbReference>
<dbReference type="AlphaFoldDB" id="A0A914EFS8"/>
<feature type="domain" description="Ground-like" evidence="1">
    <location>
        <begin position="169"/>
        <end position="237"/>
    </location>
</feature>
<evidence type="ECO:0000259" key="1">
    <source>
        <dbReference type="Pfam" id="PF04155"/>
    </source>
</evidence>
<name>A0A914EFS8_9BILA</name>
<dbReference type="Pfam" id="PF04155">
    <property type="entry name" value="Ground-like"/>
    <property type="match status" value="1"/>
</dbReference>
<dbReference type="Proteomes" id="UP000887540">
    <property type="component" value="Unplaced"/>
</dbReference>
<evidence type="ECO:0000313" key="3">
    <source>
        <dbReference type="WBParaSite" id="ACRNAN_scaffold7461.g21856.t1"/>
    </source>
</evidence>
<reference evidence="3" key="1">
    <citation type="submission" date="2022-11" db="UniProtKB">
        <authorList>
            <consortium name="WormBaseParasite"/>
        </authorList>
    </citation>
    <scope>IDENTIFICATION</scope>
</reference>
<dbReference type="WBParaSite" id="ACRNAN_scaffold7461.g21856.t1">
    <property type="protein sequence ID" value="ACRNAN_scaffold7461.g21856.t1"/>
    <property type="gene ID" value="ACRNAN_scaffold7461.g21856"/>
</dbReference>
<accession>A0A914EFS8</accession>
<organism evidence="2 3">
    <name type="scientific">Acrobeloides nanus</name>
    <dbReference type="NCBI Taxonomy" id="290746"/>
    <lineage>
        <taxon>Eukaryota</taxon>
        <taxon>Metazoa</taxon>
        <taxon>Ecdysozoa</taxon>
        <taxon>Nematoda</taxon>
        <taxon>Chromadorea</taxon>
        <taxon>Rhabditida</taxon>
        <taxon>Tylenchina</taxon>
        <taxon>Cephalobomorpha</taxon>
        <taxon>Cephaloboidea</taxon>
        <taxon>Cephalobidae</taxon>
        <taxon>Acrobeloides</taxon>
    </lineage>
</organism>
<protein>
    <submittedName>
        <fullName evidence="3">Ground-like domain-containing protein</fullName>
    </submittedName>
</protein>